<sequence>MRCSVAVCAAACLALAAAPARAALESFDEALTLSPLVGGRVHAAFAFTLASDRGSVHHFGKMPRALLQPVASLGVQDMHLSLAKGRWLYSEWGSPAADDAGDEAVASGAEVWAAMSNDTDVWPRWRMLMSALASLSCASLDAVDEATTVQPQWPYFGPQPVLHSYLPSESVCTENLSPLLKLLPCKGGAGLASLLRPHALLGAEFHSIGLRATQAQGGWTVQLRVQMVARPPSVNDTAWTLRDLFGTALTTTCPAASTSHIRVLSGTPPLPPVAPAVADDDDDDDEPLPRTGALAAYTAPQATYLYDTRSLADYGDALNVELVAPASRSLARVPPLHAARQVLGYGQERNTVRVILRNTLPGETVSVVYYEHVPRMVRPLLHTLRTQVQLHEYDERDDLVRYRDDVDLPFLENASYVPAEVRRRSGSLELVLRVPALSTLTLTYTLEKHMLHYNEHMPDSHRGIDLPPALFLPLHGARPWADVHRGLDVHRVQASRMYTEPSLLDMAVPDFSMPYNVILFYSTFVALFFGSLLNLLVRRYRDVYRQGDERPTSHTTR</sequence>
<dbReference type="OMA" id="NHGHYIG"/>
<dbReference type="Proteomes" id="UP000186303">
    <property type="component" value="Chromosome 3"/>
</dbReference>
<dbReference type="KEGG" id="msym:MSY001_3412"/>
<dbReference type="GO" id="GO:0016255">
    <property type="term" value="P:attachment of GPI anchor to protein"/>
    <property type="evidence" value="ECO:0007669"/>
    <property type="project" value="InterPro"/>
</dbReference>
<dbReference type="InterPro" id="IPR007245">
    <property type="entry name" value="PIG-T"/>
</dbReference>
<gene>
    <name evidence="1" type="ORF">MSYG_1903</name>
</gene>
<name>M5EE00_MALS4</name>
<dbReference type="PANTHER" id="PTHR12959:SF11">
    <property type="entry name" value="GPI TRANSAMIDASE COMPONENT PIG-T"/>
    <property type="match status" value="1"/>
</dbReference>
<dbReference type="AlphaFoldDB" id="M5EE00"/>
<dbReference type="Pfam" id="PF04113">
    <property type="entry name" value="Gpi16"/>
    <property type="match status" value="2"/>
</dbReference>
<protein>
    <submittedName>
        <fullName evidence="1">Similar to S.cerevisiae protein GPI16 (Subunit of the glycosylphosphatidylinositol transamidase complex)</fullName>
    </submittedName>
</protein>
<dbReference type="STRING" id="1230383.M5EE00"/>
<evidence type="ECO:0000313" key="2">
    <source>
        <dbReference type="Proteomes" id="UP000186303"/>
    </source>
</evidence>
<evidence type="ECO:0000313" key="1">
    <source>
        <dbReference type="EMBL" id="SHO77561.1"/>
    </source>
</evidence>
<keyword evidence="2" id="KW-1185">Reference proteome</keyword>
<proteinExistence type="predicted"/>
<accession>M5EE00</accession>
<organism evidence="1 2">
    <name type="scientific">Malassezia sympodialis (strain ATCC 42132)</name>
    <name type="common">Atopic eczema-associated yeast</name>
    <dbReference type="NCBI Taxonomy" id="1230383"/>
    <lineage>
        <taxon>Eukaryota</taxon>
        <taxon>Fungi</taxon>
        <taxon>Dikarya</taxon>
        <taxon>Basidiomycota</taxon>
        <taxon>Ustilaginomycotina</taxon>
        <taxon>Malasseziomycetes</taxon>
        <taxon>Malasseziales</taxon>
        <taxon>Malasseziaceae</taxon>
        <taxon>Malassezia</taxon>
    </lineage>
</organism>
<reference evidence="2" key="1">
    <citation type="journal article" date="2017" name="Nucleic Acids Res.">
        <title>Proteogenomics produces comprehensive and highly accurate protein-coding gene annotation in a complete genome assembly of Malassezia sympodialis.</title>
        <authorList>
            <person name="Zhu Y."/>
            <person name="Engstroem P.G."/>
            <person name="Tellgren-Roth C."/>
            <person name="Baudo C.D."/>
            <person name="Kennell J.C."/>
            <person name="Sun S."/>
            <person name="Billmyre R.B."/>
            <person name="Schroeder M.S."/>
            <person name="Andersson A."/>
            <person name="Holm T."/>
            <person name="Sigurgeirsson B."/>
            <person name="Wu G."/>
            <person name="Sankaranarayanan S.R."/>
            <person name="Siddharthan R."/>
            <person name="Sanyal K."/>
            <person name="Lundeberg J."/>
            <person name="Nystedt B."/>
            <person name="Boekhout T."/>
            <person name="Dawson T.L. Jr."/>
            <person name="Heitman J."/>
            <person name="Scheynius A."/>
            <person name="Lehtioe J."/>
        </authorList>
    </citation>
    <scope>NUCLEOTIDE SEQUENCE [LARGE SCALE GENOMIC DNA]</scope>
    <source>
        <strain evidence="2">ATCC 42132</strain>
    </source>
</reference>
<dbReference type="EMBL" id="LT671823">
    <property type="protein sequence ID" value="SHO77561.1"/>
    <property type="molecule type" value="Genomic_DNA"/>
</dbReference>
<dbReference type="HOGENOM" id="CLU_021459_2_0_1"/>
<dbReference type="GO" id="GO:0042765">
    <property type="term" value="C:GPI-anchor transamidase complex"/>
    <property type="evidence" value="ECO:0007669"/>
    <property type="project" value="InterPro"/>
</dbReference>
<dbReference type="VEuPathDB" id="FungiDB:MSYG_1903"/>
<dbReference type="PANTHER" id="PTHR12959">
    <property type="entry name" value="GPI TRANSAMIDASE COMPONENT PIG-T-RELATED"/>
    <property type="match status" value="1"/>
</dbReference>
<dbReference type="OrthoDB" id="331263at2759"/>